<feature type="non-terminal residue" evidence="1">
    <location>
        <position position="1"/>
    </location>
</feature>
<dbReference type="EMBL" id="CAJVQC010092842">
    <property type="protein sequence ID" value="CAG8826835.1"/>
    <property type="molecule type" value="Genomic_DNA"/>
</dbReference>
<organism evidence="1 2">
    <name type="scientific">Racocetra persica</name>
    <dbReference type="NCBI Taxonomy" id="160502"/>
    <lineage>
        <taxon>Eukaryota</taxon>
        <taxon>Fungi</taxon>
        <taxon>Fungi incertae sedis</taxon>
        <taxon>Mucoromycota</taxon>
        <taxon>Glomeromycotina</taxon>
        <taxon>Glomeromycetes</taxon>
        <taxon>Diversisporales</taxon>
        <taxon>Gigasporaceae</taxon>
        <taxon>Racocetra</taxon>
    </lineage>
</organism>
<keyword evidence="2" id="KW-1185">Reference proteome</keyword>
<evidence type="ECO:0000313" key="1">
    <source>
        <dbReference type="EMBL" id="CAG8826835.1"/>
    </source>
</evidence>
<accession>A0ACA9S5T0</accession>
<gene>
    <name evidence="1" type="ORF">RPERSI_LOCUS26823</name>
</gene>
<proteinExistence type="predicted"/>
<sequence length="101" mass="11849">TLPQQGLVEDNQIEQLLEEFYQQYQTWMVPQQTRARDKLSKIIKEQPMHLLDPTIAHTREWPVGSRNDIQSSTHRISSAFELEELKTTSRKYGICQNIGHN</sequence>
<dbReference type="Proteomes" id="UP000789920">
    <property type="component" value="Unassembled WGS sequence"/>
</dbReference>
<protein>
    <submittedName>
        <fullName evidence="1">8438_t:CDS:1</fullName>
    </submittedName>
</protein>
<name>A0ACA9S5T0_9GLOM</name>
<reference evidence="1" key="1">
    <citation type="submission" date="2021-06" db="EMBL/GenBank/DDBJ databases">
        <authorList>
            <person name="Kallberg Y."/>
            <person name="Tangrot J."/>
            <person name="Rosling A."/>
        </authorList>
    </citation>
    <scope>NUCLEOTIDE SEQUENCE</scope>
    <source>
        <strain evidence="1">MA461A</strain>
    </source>
</reference>
<feature type="non-terminal residue" evidence="1">
    <location>
        <position position="101"/>
    </location>
</feature>
<evidence type="ECO:0000313" key="2">
    <source>
        <dbReference type="Proteomes" id="UP000789920"/>
    </source>
</evidence>
<comment type="caution">
    <text evidence="1">The sequence shown here is derived from an EMBL/GenBank/DDBJ whole genome shotgun (WGS) entry which is preliminary data.</text>
</comment>